<keyword evidence="2" id="KW-1185">Reference proteome</keyword>
<evidence type="ECO:0000313" key="1">
    <source>
        <dbReference type="EMBL" id="PSN06765.1"/>
    </source>
</evidence>
<protein>
    <submittedName>
        <fullName evidence="1">Uncharacterized protein</fullName>
    </submittedName>
</protein>
<sequence>MRKVLSQNPPVTVTLSIAAGFTGRVLVEMENSEVEAQFPLNRREYFGTLSAFLDLARVAGWQVIPPAQV</sequence>
<dbReference type="AlphaFoldDB" id="A0A2P8VGU4"/>
<dbReference type="OrthoDB" id="6422585at2"/>
<evidence type="ECO:0000313" key="2">
    <source>
        <dbReference type="Proteomes" id="UP000240212"/>
    </source>
</evidence>
<dbReference type="RefSeq" id="WP_106877723.1">
    <property type="nucleotide sequence ID" value="NZ_PYEP01000006.1"/>
</dbReference>
<name>A0A2P8VGU4_9ENTR</name>
<comment type="caution">
    <text evidence="1">The sequence shown here is derived from an EMBL/GenBank/DDBJ whole genome shotgun (WGS) entry which is preliminary data.</text>
</comment>
<reference evidence="1 2" key="1">
    <citation type="submission" date="2018-03" db="EMBL/GenBank/DDBJ databases">
        <title>Draft genome sequence of the first documented clinical Siccibacter turicensis isolate in Austria.</title>
        <authorList>
            <person name="Lepuschitz S."/>
            <person name="Pekard-Amenitsch S."/>
            <person name="Haunold R."/>
            <person name="Schill S."/>
            <person name="Mach R."/>
            <person name="Allerberger F."/>
            <person name="Ruppitsch W."/>
            <person name="Forsythe S.J."/>
        </authorList>
    </citation>
    <scope>NUCLEOTIDE SEQUENCE [LARGE SCALE GENOMIC DNA]</scope>
    <source>
        <strain evidence="1 2">6100069499-17</strain>
    </source>
</reference>
<dbReference type="EMBL" id="PYEP01000006">
    <property type="protein sequence ID" value="PSN06765.1"/>
    <property type="molecule type" value="Genomic_DNA"/>
</dbReference>
<accession>A0A2P8VGU4</accession>
<gene>
    <name evidence="1" type="ORF">C7G83_14240</name>
</gene>
<dbReference type="Proteomes" id="UP000240212">
    <property type="component" value="Unassembled WGS sequence"/>
</dbReference>
<organism evidence="1 2">
    <name type="scientific">Siccibacter turicensis</name>
    <dbReference type="NCBI Taxonomy" id="357233"/>
    <lineage>
        <taxon>Bacteria</taxon>
        <taxon>Pseudomonadati</taxon>
        <taxon>Pseudomonadota</taxon>
        <taxon>Gammaproteobacteria</taxon>
        <taxon>Enterobacterales</taxon>
        <taxon>Enterobacteriaceae</taxon>
        <taxon>Siccibacter</taxon>
    </lineage>
</organism>
<proteinExistence type="predicted"/>